<reference evidence="3" key="1">
    <citation type="submission" date="2022-08" db="UniProtKB">
        <authorList>
            <consortium name="EnsemblMetazoa"/>
        </authorList>
    </citation>
    <scope>IDENTIFICATION</scope>
    <source>
        <strain evidence="3">Dongola</strain>
    </source>
</reference>
<dbReference type="InterPro" id="IPR003591">
    <property type="entry name" value="Leu-rich_rpt_typical-subtyp"/>
</dbReference>
<accession>A0A182I711</accession>
<organism evidence="3 4">
    <name type="scientific">Anopheles arabiensis</name>
    <name type="common">Mosquito</name>
    <dbReference type="NCBI Taxonomy" id="7173"/>
    <lineage>
        <taxon>Eukaryota</taxon>
        <taxon>Metazoa</taxon>
        <taxon>Ecdysozoa</taxon>
        <taxon>Arthropoda</taxon>
        <taxon>Hexapoda</taxon>
        <taxon>Insecta</taxon>
        <taxon>Pterygota</taxon>
        <taxon>Neoptera</taxon>
        <taxon>Endopterygota</taxon>
        <taxon>Diptera</taxon>
        <taxon>Nematocera</taxon>
        <taxon>Culicoidea</taxon>
        <taxon>Culicidae</taxon>
        <taxon>Anophelinae</taxon>
        <taxon>Anopheles</taxon>
    </lineage>
</organism>
<keyword evidence="2" id="KW-0677">Repeat</keyword>
<name>A0A182I711_ANOAR</name>
<dbReference type="PANTHER" id="PTHR45712:SF22">
    <property type="entry name" value="INSULIN-LIKE GROWTH FACTOR-BINDING PROTEIN COMPLEX ACID LABILE SUBUNIT"/>
    <property type="match status" value="1"/>
</dbReference>
<dbReference type="EMBL" id="APCN01003727">
    <property type="status" value="NOT_ANNOTATED_CDS"/>
    <property type="molecule type" value="Genomic_DNA"/>
</dbReference>
<evidence type="ECO:0008006" key="5">
    <source>
        <dbReference type="Google" id="ProtNLM"/>
    </source>
</evidence>
<proteinExistence type="predicted"/>
<dbReference type="Gene3D" id="3.80.10.10">
    <property type="entry name" value="Ribonuclease Inhibitor"/>
    <property type="match status" value="5"/>
</dbReference>
<dbReference type="Pfam" id="PF13855">
    <property type="entry name" value="LRR_8"/>
    <property type="match status" value="6"/>
</dbReference>
<evidence type="ECO:0000256" key="2">
    <source>
        <dbReference type="ARBA" id="ARBA00022737"/>
    </source>
</evidence>
<dbReference type="VEuPathDB" id="VectorBase:AARA009365"/>
<dbReference type="SMART" id="SM00364">
    <property type="entry name" value="LRR_BAC"/>
    <property type="match status" value="10"/>
</dbReference>
<dbReference type="SMART" id="SM00369">
    <property type="entry name" value="LRR_TYP"/>
    <property type="match status" value="23"/>
</dbReference>
<dbReference type="Proteomes" id="UP000075840">
    <property type="component" value="Unassembled WGS sequence"/>
</dbReference>
<dbReference type="SUPFAM" id="SSF52058">
    <property type="entry name" value="L domain-like"/>
    <property type="match status" value="3"/>
</dbReference>
<dbReference type="InterPro" id="IPR050333">
    <property type="entry name" value="SLRP"/>
</dbReference>
<dbReference type="AlphaFoldDB" id="A0A182I711"/>
<dbReference type="InterPro" id="IPR032675">
    <property type="entry name" value="LRR_dom_sf"/>
</dbReference>
<evidence type="ECO:0000313" key="3">
    <source>
        <dbReference type="EnsemblMetazoa" id="AARA009365-PA"/>
    </source>
</evidence>
<dbReference type="PANTHER" id="PTHR45712">
    <property type="entry name" value="AGAP008170-PA"/>
    <property type="match status" value="1"/>
</dbReference>
<evidence type="ECO:0000313" key="4">
    <source>
        <dbReference type="Proteomes" id="UP000075840"/>
    </source>
</evidence>
<dbReference type="EnsemblMetazoa" id="AARA009365-RA">
    <property type="protein sequence ID" value="AARA009365-PA"/>
    <property type="gene ID" value="AARA009365"/>
</dbReference>
<evidence type="ECO:0000256" key="1">
    <source>
        <dbReference type="ARBA" id="ARBA00022614"/>
    </source>
</evidence>
<keyword evidence="1" id="KW-0433">Leucine-rich repeat</keyword>
<keyword evidence="4" id="KW-1185">Reference proteome</keyword>
<dbReference type="InterPro" id="IPR001611">
    <property type="entry name" value="Leu-rich_rpt"/>
</dbReference>
<sequence length="997" mass="110999">MVMMLLLLMLHSECCTFQPPPTAAPATPTMIMLHANQLPPNPLCCPGPWQMEKMISIKPPGNLKLLGLLTLFVVAIDSELQEVTTPTSTSSEEETNAGVIFSNATTLIIEDGALELVDPALFEPYPNLTHLQLSPRVRNIQPNAFASLKALTNLNLDNNLFATVPREALSTLSTLKTLSIANNLLESLDDGDVFLSLARLQSLSLGSNLLHQLHPQSFARLAELKLLNVSSNRLTSFESIILPPENQLQVLDLSNNYVKLLNVSTFHRLSALRELSLAGNQFESLHPNTFASLRHLSRLDLSDNFFQSLPPRLFTSNRKLAELNLAANLLDTLPGDLFAGLKHLTALNLRNNRLTKLPATIFREQPPFAQLTLEGNRIERFPSDWLQASADVLLQNNRLAGLRKFAPSANGTVVRRLFLYGNEIATVEQDVFRAVPKLETLYLDYNRIDELSPMVFHTNHELQHVTLSHNRLAVLRTNTFAGLARLHSVDLSHNRLAAIEESVFHGSPVEYLNLNGNRLRTLDEWSFSGTRLLYLYVDSNAIGAVQVGGEGGRGEGGVLEGLVELSVASNRLDRWQELCARNFSRLSALNLANNSLPSLEQASGCLGERTNLDPATVNVGLNKVSLIPEFAGPIRSLDLSGNSVEDLEGGHRFERYQQTEVLLLRNTSLRVLNSGNFAFLPHLTELAVSSKFLDTIEEDTLLGLKLQRLELTDSPLKTLPSHLLKAQRNLSYLSLANNELTALFSTFFTDCVHLEVIDLSGNALSTADKAWFEPLEHLKSINLEDNRITQLPADLLSPDTHALELLSFAGNALHTVSDAAFLADVPIKALNLSNNRLEEVALLARNEFITQLDVSGNRLKRLLLRPNYRTLVANANQISTLEWDRHYHAKFCLLELLYLADNLLEQLDPRVFQLATMVALDVSENRLDAFPFDQLHRLKRLTVLNVSRNNIRTLPVMDAGERFKLDWLDLSENPLEQAELEHFLGSCVVNDLVVNIA</sequence>
<dbReference type="VEuPathDB" id="VectorBase:AARA21_004663"/>
<dbReference type="SMART" id="SM00365">
    <property type="entry name" value="LRR_SD22"/>
    <property type="match status" value="7"/>
</dbReference>
<dbReference type="PROSITE" id="PS51450">
    <property type="entry name" value="LRR"/>
    <property type="match status" value="3"/>
</dbReference>
<dbReference type="Pfam" id="PF00560">
    <property type="entry name" value="LRR_1"/>
    <property type="match status" value="1"/>
</dbReference>
<dbReference type="FunFam" id="3.80.10.10:FF:001164">
    <property type="entry name" value="GH01279p"/>
    <property type="match status" value="1"/>
</dbReference>
<protein>
    <recommendedName>
        <fullName evidence="5">Chaoptin</fullName>
    </recommendedName>
</protein>